<evidence type="ECO:0000256" key="1">
    <source>
        <dbReference type="SAM" id="MobiDB-lite"/>
    </source>
</evidence>
<organism evidence="2 3">
    <name type="scientific">Egibacter rhizosphaerae</name>
    <dbReference type="NCBI Taxonomy" id="1670831"/>
    <lineage>
        <taxon>Bacteria</taxon>
        <taxon>Bacillati</taxon>
        <taxon>Actinomycetota</taxon>
        <taxon>Nitriliruptoria</taxon>
        <taxon>Egibacterales</taxon>
        <taxon>Egibacteraceae</taxon>
        <taxon>Egibacter</taxon>
    </lineage>
</organism>
<feature type="compositionally biased region" description="Acidic residues" evidence="1">
    <location>
        <begin position="167"/>
        <end position="177"/>
    </location>
</feature>
<reference evidence="2 3" key="1">
    <citation type="submission" date="2019-01" db="EMBL/GenBank/DDBJ databases">
        <title>Egibacter rhizosphaerae EGI 80759T.</title>
        <authorList>
            <person name="Chen D.-D."/>
            <person name="Tian Y."/>
            <person name="Jiao J.-Y."/>
            <person name="Zhang X.-T."/>
            <person name="Zhang Y.-G."/>
            <person name="Zhang Y."/>
            <person name="Xiao M."/>
            <person name="Shu W.-S."/>
            <person name="Li W.-J."/>
        </authorList>
    </citation>
    <scope>NUCLEOTIDE SEQUENCE [LARGE SCALE GENOMIC DNA]</scope>
    <source>
        <strain evidence="2 3">EGI 80759</strain>
    </source>
</reference>
<evidence type="ECO:0000313" key="2">
    <source>
        <dbReference type="EMBL" id="QBI21781.1"/>
    </source>
</evidence>
<sequence>MSDESHGWQDATEPMPSQGPQGEEAPRPAWWKRRPVLLPVTALVALIVGASLGGDEEVLEADLQEARAAAVSLEERAEAETERADEAEQDLAEAEDRIAEAEDRVSELEGDLADAADRAEAAERDADDALDAARDELENERDEMLADAESEADEIVGEAEDRVAELDDRESELDDRESELAQAEERETMTTFGNGVHVVGEEIEPGTYRTDGPDGSNPAGCYWERMSGLGGDASDRITNGLVSGPTTVEISGSDAGFESASCSEWSIVE</sequence>
<evidence type="ECO:0000313" key="3">
    <source>
        <dbReference type="Proteomes" id="UP000291469"/>
    </source>
</evidence>
<dbReference type="EMBL" id="CP036402">
    <property type="protein sequence ID" value="QBI21781.1"/>
    <property type="molecule type" value="Genomic_DNA"/>
</dbReference>
<feature type="compositionally biased region" description="Basic and acidic residues" evidence="1">
    <location>
        <begin position="94"/>
        <end position="107"/>
    </location>
</feature>
<dbReference type="RefSeq" id="WP_131156772.1">
    <property type="nucleotide sequence ID" value="NZ_CP036402.1"/>
</dbReference>
<dbReference type="OrthoDB" id="166978at2"/>
<keyword evidence="3" id="KW-1185">Reference proteome</keyword>
<dbReference type="AlphaFoldDB" id="A0A411YKS7"/>
<feature type="compositionally biased region" description="Basic and acidic residues" evidence="1">
    <location>
        <begin position="115"/>
        <end position="124"/>
    </location>
</feature>
<dbReference type="Proteomes" id="UP000291469">
    <property type="component" value="Chromosome"/>
</dbReference>
<feature type="compositionally biased region" description="Acidic residues" evidence="1">
    <location>
        <begin position="137"/>
        <end position="158"/>
    </location>
</feature>
<proteinExistence type="predicted"/>
<dbReference type="KEGG" id="erz:ER308_20950"/>
<name>A0A411YKS7_9ACTN</name>
<protein>
    <submittedName>
        <fullName evidence="2">Uncharacterized protein</fullName>
    </submittedName>
</protein>
<feature type="region of interest" description="Disordered" evidence="1">
    <location>
        <begin position="72"/>
        <end position="199"/>
    </location>
</feature>
<feature type="region of interest" description="Disordered" evidence="1">
    <location>
        <begin position="1"/>
        <end position="28"/>
    </location>
</feature>
<feature type="compositionally biased region" description="Basic and acidic residues" evidence="1">
    <location>
        <begin position="73"/>
        <end position="86"/>
    </location>
</feature>
<accession>A0A411YKS7</accession>
<gene>
    <name evidence="2" type="ORF">ER308_20950</name>
</gene>